<evidence type="ECO:0000256" key="2">
    <source>
        <dbReference type="ARBA" id="ARBA00022603"/>
    </source>
</evidence>
<accession>A9GJF9</accession>
<dbReference type="GO" id="GO:0032259">
    <property type="term" value="P:methylation"/>
    <property type="evidence" value="ECO:0007669"/>
    <property type="project" value="UniProtKB-KW"/>
</dbReference>
<keyword evidence="3" id="KW-0808">Transferase</keyword>
<keyword evidence="6" id="KW-0175">Coiled coil</keyword>
<feature type="compositionally biased region" description="Basic and acidic residues" evidence="7">
    <location>
        <begin position="1366"/>
        <end position="1383"/>
    </location>
</feature>
<evidence type="ECO:0000313" key="10">
    <source>
        <dbReference type="EMBL" id="CAN93401.1"/>
    </source>
</evidence>
<dbReference type="Pfam" id="PF20466">
    <property type="entry name" value="MmeI_TRD"/>
    <property type="match status" value="1"/>
</dbReference>
<dbReference type="STRING" id="448385.sce3242"/>
<name>A9GJF9_SORC5</name>
<dbReference type="InterPro" id="IPR050953">
    <property type="entry name" value="N4_N6_ade-DNA_methylase"/>
</dbReference>
<dbReference type="PRINTS" id="PR00507">
    <property type="entry name" value="N12N6MTFRASE"/>
</dbReference>
<evidence type="ECO:0000256" key="4">
    <source>
        <dbReference type="ARBA" id="ARBA00022691"/>
    </source>
</evidence>
<dbReference type="eggNOG" id="COG1002">
    <property type="taxonomic scope" value="Bacteria"/>
</dbReference>
<dbReference type="BioCyc" id="SCEL448385:SCE_RS16620-MONOMER"/>
<evidence type="ECO:0000313" key="11">
    <source>
        <dbReference type="Proteomes" id="UP000002139"/>
    </source>
</evidence>
<dbReference type="InterPro" id="IPR011639">
    <property type="entry name" value="MethylTrfase_TaqI-like_dom"/>
</dbReference>
<dbReference type="SUPFAM" id="SSF53335">
    <property type="entry name" value="S-adenosyl-L-methionine-dependent methyltransferases"/>
    <property type="match status" value="1"/>
</dbReference>
<feature type="domain" description="Type II methyltransferase M.TaqI-like" evidence="8">
    <location>
        <begin position="679"/>
        <end position="967"/>
    </location>
</feature>
<dbReference type="EC" id="2.1.1.72" evidence="1"/>
<evidence type="ECO:0000256" key="6">
    <source>
        <dbReference type="SAM" id="Coils"/>
    </source>
</evidence>
<reference evidence="10 11" key="1">
    <citation type="journal article" date="2007" name="Nat. Biotechnol.">
        <title>Complete genome sequence of the myxobacterium Sorangium cellulosum.</title>
        <authorList>
            <person name="Schneiker S."/>
            <person name="Perlova O."/>
            <person name="Kaiser O."/>
            <person name="Gerth K."/>
            <person name="Alici A."/>
            <person name="Altmeyer M.O."/>
            <person name="Bartels D."/>
            <person name="Bekel T."/>
            <person name="Beyer S."/>
            <person name="Bode E."/>
            <person name="Bode H.B."/>
            <person name="Bolten C.J."/>
            <person name="Choudhuri J.V."/>
            <person name="Doss S."/>
            <person name="Elnakady Y.A."/>
            <person name="Frank B."/>
            <person name="Gaigalat L."/>
            <person name="Goesmann A."/>
            <person name="Groeger C."/>
            <person name="Gross F."/>
            <person name="Jelsbak L."/>
            <person name="Jelsbak L."/>
            <person name="Kalinowski J."/>
            <person name="Kegler C."/>
            <person name="Knauber T."/>
            <person name="Konietzny S."/>
            <person name="Kopp M."/>
            <person name="Krause L."/>
            <person name="Krug D."/>
            <person name="Linke B."/>
            <person name="Mahmud T."/>
            <person name="Martinez-Arias R."/>
            <person name="McHardy A.C."/>
            <person name="Merai M."/>
            <person name="Meyer F."/>
            <person name="Mormann S."/>
            <person name="Munoz-Dorado J."/>
            <person name="Perez J."/>
            <person name="Pradella S."/>
            <person name="Rachid S."/>
            <person name="Raddatz G."/>
            <person name="Rosenau F."/>
            <person name="Rueckert C."/>
            <person name="Sasse F."/>
            <person name="Scharfe M."/>
            <person name="Schuster S.C."/>
            <person name="Suen G."/>
            <person name="Treuner-Lange A."/>
            <person name="Velicer G.J."/>
            <person name="Vorholter F.-J."/>
            <person name="Weissman K.J."/>
            <person name="Welch R.D."/>
            <person name="Wenzel S.C."/>
            <person name="Whitworth D.E."/>
            <person name="Wilhelm S."/>
            <person name="Wittmann C."/>
            <person name="Bloecker H."/>
            <person name="Puehler A."/>
            <person name="Mueller R."/>
        </authorList>
    </citation>
    <scope>NUCLEOTIDE SEQUENCE [LARGE SCALE GENOMIC DNA]</scope>
    <source>
        <strain evidence="11">So ce56</strain>
    </source>
</reference>
<feature type="region of interest" description="Disordered" evidence="7">
    <location>
        <begin position="125"/>
        <end position="148"/>
    </location>
</feature>
<dbReference type="InterPro" id="IPR046820">
    <property type="entry name" value="MmeI_TRD"/>
</dbReference>
<dbReference type="InterPro" id="IPR029063">
    <property type="entry name" value="SAM-dependent_MTases_sf"/>
</dbReference>
<sequence>MAGVDDMKDRDVLFHKKWLGLAQPIEGLVFSVPALADAQIAPEERPELSAAFEAQLTGEPPRIRSLEAFFRDFLGYASPGMLVPRAELPAELSFYAAEGGQEIRPSFALGRGPFAADDPFAAFDEAPSASQDGAARDGGSRASSETAAQTAASAAQKPWFALLWDLTETGAGVDLDEPESQTGPWRYPPTAKLERLLRHAGVPVGFLFNGAHLRLLYAPTGESTAHLTFRVEHLRGSEGRPLLTALDLLLHARRAYSASPEHTLEGLLAESRRRQADVTEELAKQVFEAVETLVAGFEAAAARDCGRDQLDWLRPAIEAEGDHLYQGVLSVVLRLVFLLYAEDQALLPVEHRTYAEHLSLGGLYARLSHNAGAHPESMHHRFGAYGQLLALFRAVFFGVKHGTLELPPRRGRLFDPNTYPFLEGGLPGWTAAVTDPGARAQARPPSIDDGTVYKVMHRLIVFGGQRLSYRTLDVEQIGSVYESLMGYHVLRIESPAVRLGKHGVWVETRALRAMSPTDRARFLKETCGLNPGPVQAIEKAVKEAGKDDGALAEALAGYAAGRRGEGNHHRAGAGRLVLQPGEERRRTGSHYTPRSLTEKVVRRTLEPLLACLGEARTPEQILQLKICDPAMGSGAFLVAACRELAGEIVSAWTRQGELARIIEQHGDAHLHARRLVAQQCLYGVDKNAAAVELAKLSLWLVTLSRTLPFTFVDHALRHGDSLVGLDFKQIEAFHWAPSGQMETVRVLLRDALDQAVELRQQILALADHEDPVAQGEKRRLFEFSQQAIERVRIVADACAGAFFSETKDAVREKERKRRLALVETWLGREKRAQDETRAEKERAADLQAATAAREELEALSAEVREKLPPFHWWIEFPEVFFEERPDPLQGGEVTGVALMEGVVGNPPFAGKNTLIDSHPTGYIEWLQIIHEGAHGNSDLSAHFFRRAARLLGKHGSFGLIATNTIAQGDTRATGLATLVGQGWTLYDATDSMPWPGAASVTVSLVHAAHGHAAGRRRLQLNGENVPIINSRLRPKPERSNPIGLMANSGCFSQGSIVVGTGFILRSDEQETLVKRDQKNADRIFPYINGVEVNTSPTQQSDRYIISFGQMDLTTAERWPDLIQIVRDKVKPERDRQKNNTIGNWMREHWWRFWADRPELYAGLAQLDRCLVTAISGKHRSFAWQPTDRILDQTLVVFPLAADTHFSILQSRVHEEWSVEHSGTIKEDQRYNASRGFETFPFPKSDPRTVIPDLEAIGQRLYDTRARFMVETNQGLTKAYNTLKDPACDDPRILELRRLHEEMDRAVLAAYGWSDIAVPPYCPFTDKDREALQAFEDEVIDRLYVLNAERAREEQRLGLAGKKKGRATRDDGDASEDAPKDAAAPKKPGKGKKSATSQGRLF</sequence>
<dbReference type="GO" id="GO:0006304">
    <property type="term" value="P:DNA modification"/>
    <property type="evidence" value="ECO:0007669"/>
    <property type="project" value="InterPro"/>
</dbReference>
<feature type="region of interest" description="Disordered" evidence="7">
    <location>
        <begin position="1354"/>
        <end position="1401"/>
    </location>
</feature>
<dbReference type="EMBL" id="AM746676">
    <property type="protein sequence ID" value="CAN93401.1"/>
    <property type="molecule type" value="Genomic_DNA"/>
</dbReference>
<feature type="domain" description="MmeI-like target recognition" evidence="9">
    <location>
        <begin position="1059"/>
        <end position="1243"/>
    </location>
</feature>
<dbReference type="GO" id="GO:0009007">
    <property type="term" value="F:site-specific DNA-methyltransferase (adenine-specific) activity"/>
    <property type="evidence" value="ECO:0007669"/>
    <property type="project" value="UniProtKB-EC"/>
</dbReference>
<evidence type="ECO:0000256" key="1">
    <source>
        <dbReference type="ARBA" id="ARBA00011900"/>
    </source>
</evidence>
<evidence type="ECO:0000256" key="3">
    <source>
        <dbReference type="ARBA" id="ARBA00022679"/>
    </source>
</evidence>
<dbReference type="KEGG" id="scl:sce3242"/>
<gene>
    <name evidence="10" type="ordered locus">sce3242</name>
</gene>
<evidence type="ECO:0000256" key="7">
    <source>
        <dbReference type="SAM" id="MobiDB-lite"/>
    </source>
</evidence>
<dbReference type="REBASE" id="16761">
    <property type="entry name" value="SceSoORF3242P"/>
</dbReference>
<dbReference type="Pfam" id="PF07669">
    <property type="entry name" value="Eco57I"/>
    <property type="match status" value="1"/>
</dbReference>
<organism evidence="10 11">
    <name type="scientific">Sorangium cellulosum (strain So ce56)</name>
    <name type="common">Polyangium cellulosum (strain So ce56)</name>
    <dbReference type="NCBI Taxonomy" id="448385"/>
    <lineage>
        <taxon>Bacteria</taxon>
        <taxon>Pseudomonadati</taxon>
        <taxon>Myxococcota</taxon>
        <taxon>Polyangia</taxon>
        <taxon>Polyangiales</taxon>
        <taxon>Polyangiaceae</taxon>
        <taxon>Sorangium</taxon>
    </lineage>
</organism>
<dbReference type="Proteomes" id="UP000002139">
    <property type="component" value="Chromosome"/>
</dbReference>
<dbReference type="HOGENOM" id="CLU_004385_0_0_7"/>
<proteinExistence type="predicted"/>
<evidence type="ECO:0000259" key="9">
    <source>
        <dbReference type="Pfam" id="PF20466"/>
    </source>
</evidence>
<protein>
    <recommendedName>
        <fullName evidence="1">site-specific DNA-methyltransferase (adenine-specific)</fullName>
        <ecNumber evidence="1">2.1.1.72</ecNumber>
    </recommendedName>
</protein>
<keyword evidence="4" id="KW-0949">S-adenosyl-L-methionine</keyword>
<evidence type="ECO:0000256" key="5">
    <source>
        <dbReference type="ARBA" id="ARBA00047942"/>
    </source>
</evidence>
<dbReference type="Gene3D" id="3.40.50.150">
    <property type="entry name" value="Vaccinia Virus protein VP39"/>
    <property type="match status" value="2"/>
</dbReference>
<keyword evidence="2" id="KW-0489">Methyltransferase</keyword>
<keyword evidence="11" id="KW-1185">Reference proteome</keyword>
<dbReference type="PANTHER" id="PTHR33841:SF1">
    <property type="entry name" value="DNA METHYLTRANSFERASE A"/>
    <property type="match status" value="1"/>
</dbReference>
<evidence type="ECO:0000259" key="8">
    <source>
        <dbReference type="Pfam" id="PF07669"/>
    </source>
</evidence>
<comment type="catalytic activity">
    <reaction evidence="5">
        <text>a 2'-deoxyadenosine in DNA + S-adenosyl-L-methionine = an N(6)-methyl-2'-deoxyadenosine in DNA + S-adenosyl-L-homocysteine + H(+)</text>
        <dbReference type="Rhea" id="RHEA:15197"/>
        <dbReference type="Rhea" id="RHEA-COMP:12418"/>
        <dbReference type="Rhea" id="RHEA-COMP:12419"/>
        <dbReference type="ChEBI" id="CHEBI:15378"/>
        <dbReference type="ChEBI" id="CHEBI:57856"/>
        <dbReference type="ChEBI" id="CHEBI:59789"/>
        <dbReference type="ChEBI" id="CHEBI:90615"/>
        <dbReference type="ChEBI" id="CHEBI:90616"/>
        <dbReference type="EC" id="2.1.1.72"/>
    </reaction>
</comment>
<dbReference type="PANTHER" id="PTHR33841">
    <property type="entry name" value="DNA METHYLTRANSFERASE YEEA-RELATED"/>
    <property type="match status" value="1"/>
</dbReference>
<feature type="coiled-coil region" evidence="6">
    <location>
        <begin position="829"/>
        <end position="866"/>
    </location>
</feature>